<feature type="domain" description="FAD-binding" evidence="2">
    <location>
        <begin position="2"/>
        <end position="124"/>
    </location>
</feature>
<evidence type="ECO:0000313" key="4">
    <source>
        <dbReference type="Proteomes" id="UP001597045"/>
    </source>
</evidence>
<feature type="non-terminal residue" evidence="3">
    <location>
        <position position="125"/>
    </location>
</feature>
<reference evidence="4" key="1">
    <citation type="journal article" date="2019" name="Int. J. Syst. Evol. Microbiol.">
        <title>The Global Catalogue of Microorganisms (GCM) 10K type strain sequencing project: providing services to taxonomists for standard genome sequencing and annotation.</title>
        <authorList>
            <consortium name="The Broad Institute Genomics Platform"/>
            <consortium name="The Broad Institute Genome Sequencing Center for Infectious Disease"/>
            <person name="Wu L."/>
            <person name="Ma J."/>
        </authorList>
    </citation>
    <scope>NUCLEOTIDE SEQUENCE [LARGE SCALE GENOMIC DNA]</scope>
    <source>
        <strain evidence="4">JCM 31486</strain>
    </source>
</reference>
<keyword evidence="3" id="KW-0503">Monooxygenase</keyword>
<evidence type="ECO:0000256" key="1">
    <source>
        <dbReference type="ARBA" id="ARBA00023002"/>
    </source>
</evidence>
<dbReference type="GO" id="GO:0004497">
    <property type="term" value="F:monooxygenase activity"/>
    <property type="evidence" value="ECO:0007669"/>
    <property type="project" value="UniProtKB-KW"/>
</dbReference>
<dbReference type="PANTHER" id="PTHR43476:SF5">
    <property type="entry name" value="FAD-DEPENDENT MONOOXYGENASE"/>
    <property type="match status" value="1"/>
</dbReference>
<keyword evidence="1" id="KW-0560">Oxidoreductase</keyword>
<evidence type="ECO:0000313" key="3">
    <source>
        <dbReference type="EMBL" id="MFD1047543.1"/>
    </source>
</evidence>
<dbReference type="InterPro" id="IPR036188">
    <property type="entry name" value="FAD/NAD-bd_sf"/>
</dbReference>
<dbReference type="SUPFAM" id="SSF51905">
    <property type="entry name" value="FAD/NAD(P)-binding domain"/>
    <property type="match status" value="1"/>
</dbReference>
<protein>
    <submittedName>
        <fullName evidence="3">FAD-dependent monooxygenase</fullName>
    </submittedName>
</protein>
<gene>
    <name evidence="3" type="ORF">ACFQ1S_19355</name>
</gene>
<keyword evidence="4" id="KW-1185">Reference proteome</keyword>
<organism evidence="3 4">
    <name type="scientific">Kibdelosporangium lantanae</name>
    <dbReference type="NCBI Taxonomy" id="1497396"/>
    <lineage>
        <taxon>Bacteria</taxon>
        <taxon>Bacillati</taxon>
        <taxon>Actinomycetota</taxon>
        <taxon>Actinomycetes</taxon>
        <taxon>Pseudonocardiales</taxon>
        <taxon>Pseudonocardiaceae</taxon>
        <taxon>Kibdelosporangium</taxon>
    </lineage>
</organism>
<dbReference type="Pfam" id="PF01494">
    <property type="entry name" value="FAD_binding_3"/>
    <property type="match status" value="1"/>
</dbReference>
<dbReference type="InterPro" id="IPR050631">
    <property type="entry name" value="PheA/TfdB_FAD_monoxygenase"/>
</dbReference>
<dbReference type="Gene3D" id="3.50.50.60">
    <property type="entry name" value="FAD/NAD(P)-binding domain"/>
    <property type="match status" value="1"/>
</dbReference>
<evidence type="ECO:0000259" key="2">
    <source>
        <dbReference type="Pfam" id="PF01494"/>
    </source>
</evidence>
<sequence length="125" mass="13520">MFDVIVAGGGPTGLMLASELRLHGVGVLVLEREVEPNKVVRALGLHVRTVEMMDQRGLLQRLLALGTRYPRVGSFAGIAKPVPDHLDTAHPYLLSIPQPTVERVLTEHAVAVGTELRRGCELVGL</sequence>
<dbReference type="EMBL" id="JBHTIS010001128">
    <property type="protein sequence ID" value="MFD1047543.1"/>
    <property type="molecule type" value="Genomic_DNA"/>
</dbReference>
<dbReference type="Proteomes" id="UP001597045">
    <property type="component" value="Unassembled WGS sequence"/>
</dbReference>
<accession>A0ABW3MAE4</accession>
<dbReference type="PANTHER" id="PTHR43476">
    <property type="entry name" value="3-(3-HYDROXY-PHENYL)PROPIONATE/3-HYDROXYCINNAMIC ACID HYDROXYLASE"/>
    <property type="match status" value="1"/>
</dbReference>
<comment type="caution">
    <text evidence="3">The sequence shown here is derived from an EMBL/GenBank/DDBJ whole genome shotgun (WGS) entry which is preliminary data.</text>
</comment>
<dbReference type="InterPro" id="IPR002938">
    <property type="entry name" value="FAD-bd"/>
</dbReference>
<proteinExistence type="predicted"/>
<name>A0ABW3MAE4_9PSEU</name>